<dbReference type="InterPro" id="IPR016169">
    <property type="entry name" value="FAD-bd_PCMH_sub2"/>
</dbReference>
<name>A0A7S2SLF3_9STRA</name>
<dbReference type="GO" id="GO:0000246">
    <property type="term" value="F:Delta24(24-1) sterol reductase activity"/>
    <property type="evidence" value="ECO:0007669"/>
    <property type="project" value="TreeGrafter"/>
</dbReference>
<reference evidence="7" key="1">
    <citation type="submission" date="2021-01" db="EMBL/GenBank/DDBJ databases">
        <authorList>
            <person name="Corre E."/>
            <person name="Pelletier E."/>
            <person name="Niang G."/>
            <person name="Scheremetjew M."/>
            <person name="Finn R."/>
            <person name="Kale V."/>
            <person name="Holt S."/>
            <person name="Cochrane G."/>
            <person name="Meng A."/>
            <person name="Brown T."/>
            <person name="Cohen L."/>
        </authorList>
    </citation>
    <scope>NUCLEOTIDE SEQUENCE</scope>
    <source>
        <strain evidence="7">NY070348D</strain>
    </source>
</reference>
<dbReference type="InterPro" id="IPR016166">
    <property type="entry name" value="FAD-bd_PCMH"/>
</dbReference>
<dbReference type="SUPFAM" id="SSF56176">
    <property type="entry name" value="FAD-binding/transporter-associated domain-like"/>
    <property type="match status" value="1"/>
</dbReference>
<evidence type="ECO:0000256" key="5">
    <source>
        <dbReference type="ARBA" id="ARBA00023136"/>
    </source>
</evidence>
<dbReference type="GO" id="GO:0008202">
    <property type="term" value="P:steroid metabolic process"/>
    <property type="evidence" value="ECO:0007669"/>
    <property type="project" value="TreeGrafter"/>
</dbReference>
<dbReference type="GO" id="GO:0005737">
    <property type="term" value="C:cytoplasm"/>
    <property type="evidence" value="ECO:0007669"/>
    <property type="project" value="TreeGrafter"/>
</dbReference>
<dbReference type="PROSITE" id="PS51387">
    <property type="entry name" value="FAD_PCMH"/>
    <property type="match status" value="1"/>
</dbReference>
<dbReference type="AlphaFoldDB" id="A0A7S2SLF3"/>
<keyword evidence="5" id="KW-0472">Membrane</keyword>
<proteinExistence type="predicted"/>
<evidence type="ECO:0000313" key="7">
    <source>
        <dbReference type="EMBL" id="CAD9703511.1"/>
    </source>
</evidence>
<keyword evidence="3" id="KW-0812">Transmembrane</keyword>
<gene>
    <name evidence="7" type="ORF">QSP1433_LOCUS15299</name>
</gene>
<sequence>MVNMLDVVVRVLGPFIDYVATHYRPLAMMVVVLPLSFLMRLFVLARDYALEHVLVKSTHEEKVRRVVGHVKERLQLPAKDRKFMCTARAPWMNLSTRFADYKKNSSCIFVGDLNNVLELDEENLVVRVEPLVDVGKITRYLVARGYMLATTLEIEEATIGGLAMAVGMTTASHKFGLLQETVVEYEVVTGTGELLSVTKSSHPDLFKAIPWSHGSICLLVSLKLEIIRIKPFVRVDYVPITDGLASYCAKIREVSLAKQPADFVEATIFSKKEAVVMTGRFVSKPDSDGAVNHVGRWYKPWFWVHVRDSVLPVGKDVVEYIPTYEYIFRHNRGVFWTLKDQLPEKYGNNVVFRYVFGWLMPPNVTFLKLPATPAIRREMMLERVYQDIVLPMNVLEESIQVAADLFGIFPLLVYPSRIYDHGSDQGQFRRPKNKVAGEEYGMYYDLGIYGIPAAIEENKPFKTVTSMRKMEAFTRKAGGAPFLYADTFMDFDEFKEMFDLELYDKVRDKYQAVDHFPHLFAKTSGCQSFDWKQLLLEEQSKKVN</sequence>
<dbReference type="EC" id="1.3.1.72" evidence="2"/>
<evidence type="ECO:0000256" key="4">
    <source>
        <dbReference type="ARBA" id="ARBA00022989"/>
    </source>
</evidence>
<dbReference type="InterPro" id="IPR006094">
    <property type="entry name" value="Oxid_FAD_bind_N"/>
</dbReference>
<dbReference type="Gene3D" id="3.30.465.10">
    <property type="match status" value="1"/>
</dbReference>
<dbReference type="GO" id="GO:0016020">
    <property type="term" value="C:membrane"/>
    <property type="evidence" value="ECO:0007669"/>
    <property type="project" value="UniProtKB-SubCell"/>
</dbReference>
<dbReference type="PANTHER" id="PTHR10801">
    <property type="entry name" value="24-DEHYDROCHOLESTEROL REDUCTASE"/>
    <property type="match status" value="1"/>
</dbReference>
<dbReference type="InterPro" id="IPR036318">
    <property type="entry name" value="FAD-bd_PCMH-like_sf"/>
</dbReference>
<protein>
    <recommendedName>
        <fullName evidence="2">Delta(24)-sterol reductase</fullName>
        <ecNumber evidence="2">1.3.1.72</ecNumber>
    </recommendedName>
</protein>
<dbReference type="Pfam" id="PF01565">
    <property type="entry name" value="FAD_binding_4"/>
    <property type="match status" value="1"/>
</dbReference>
<dbReference type="PANTHER" id="PTHR10801:SF2">
    <property type="entry name" value="FAD-BINDING PCMH-TYPE DOMAIN-CONTAINING PROTEIN"/>
    <property type="match status" value="1"/>
</dbReference>
<feature type="domain" description="FAD-binding PCMH-type" evidence="6">
    <location>
        <begin position="45"/>
        <end position="229"/>
    </location>
</feature>
<dbReference type="GO" id="GO:0050614">
    <property type="term" value="F:Delta24-sterol reductase activity"/>
    <property type="evidence" value="ECO:0007669"/>
    <property type="project" value="UniProtKB-EC"/>
</dbReference>
<organism evidence="7">
    <name type="scientific">Mucochytrium quahogii</name>
    <dbReference type="NCBI Taxonomy" id="96639"/>
    <lineage>
        <taxon>Eukaryota</taxon>
        <taxon>Sar</taxon>
        <taxon>Stramenopiles</taxon>
        <taxon>Bigyra</taxon>
        <taxon>Labyrinthulomycetes</taxon>
        <taxon>Thraustochytrida</taxon>
        <taxon>Thraustochytriidae</taxon>
        <taxon>Mucochytrium</taxon>
    </lineage>
</organism>
<evidence type="ECO:0000256" key="3">
    <source>
        <dbReference type="ARBA" id="ARBA00022692"/>
    </source>
</evidence>
<dbReference type="EMBL" id="HBHK01024276">
    <property type="protein sequence ID" value="CAD9703511.1"/>
    <property type="molecule type" value="Transcribed_RNA"/>
</dbReference>
<evidence type="ECO:0000259" key="6">
    <source>
        <dbReference type="PROSITE" id="PS51387"/>
    </source>
</evidence>
<dbReference type="InterPro" id="IPR040165">
    <property type="entry name" value="Diminuto-like"/>
</dbReference>
<evidence type="ECO:0000256" key="1">
    <source>
        <dbReference type="ARBA" id="ARBA00004167"/>
    </source>
</evidence>
<accession>A0A7S2SLF3</accession>
<evidence type="ECO:0000256" key="2">
    <source>
        <dbReference type="ARBA" id="ARBA00012405"/>
    </source>
</evidence>
<comment type="subcellular location">
    <subcellularLocation>
        <location evidence="1">Membrane</location>
        <topology evidence="1">Single-pass membrane protein</topology>
    </subcellularLocation>
</comment>
<dbReference type="GO" id="GO:0071949">
    <property type="term" value="F:FAD binding"/>
    <property type="evidence" value="ECO:0007669"/>
    <property type="project" value="InterPro"/>
</dbReference>
<keyword evidence="4" id="KW-1133">Transmembrane helix</keyword>